<protein>
    <submittedName>
        <fullName evidence="1">Uncharacterized protein</fullName>
    </submittedName>
</protein>
<accession>A0AAV2K8X6</accession>
<gene>
    <name evidence="1" type="ORF">KC01_LOCUS15174</name>
</gene>
<name>A0AAV2K8X6_KNICA</name>
<dbReference type="AlphaFoldDB" id="A0AAV2K8X6"/>
<reference evidence="1 2" key="1">
    <citation type="submission" date="2024-04" db="EMBL/GenBank/DDBJ databases">
        <authorList>
            <person name="Waldvogel A.-M."/>
            <person name="Schoenle A."/>
        </authorList>
    </citation>
    <scope>NUCLEOTIDE SEQUENCE [LARGE SCALE GENOMIC DNA]</scope>
</reference>
<dbReference type="EMBL" id="OZ035838">
    <property type="protein sequence ID" value="CAL1584918.1"/>
    <property type="molecule type" value="Genomic_DNA"/>
</dbReference>
<keyword evidence="2" id="KW-1185">Reference proteome</keyword>
<organism evidence="1 2">
    <name type="scientific">Knipowitschia caucasica</name>
    <name type="common">Caucasian dwarf goby</name>
    <name type="synonym">Pomatoschistus caucasicus</name>
    <dbReference type="NCBI Taxonomy" id="637954"/>
    <lineage>
        <taxon>Eukaryota</taxon>
        <taxon>Metazoa</taxon>
        <taxon>Chordata</taxon>
        <taxon>Craniata</taxon>
        <taxon>Vertebrata</taxon>
        <taxon>Euteleostomi</taxon>
        <taxon>Actinopterygii</taxon>
        <taxon>Neopterygii</taxon>
        <taxon>Teleostei</taxon>
        <taxon>Neoteleostei</taxon>
        <taxon>Acanthomorphata</taxon>
        <taxon>Gobiaria</taxon>
        <taxon>Gobiiformes</taxon>
        <taxon>Gobioidei</taxon>
        <taxon>Gobiidae</taxon>
        <taxon>Gobiinae</taxon>
        <taxon>Knipowitschia</taxon>
    </lineage>
</organism>
<sequence>MAHIIHCDRPGSPRSSPHSWFVNICSTDSFIGSSVHSPCLTHAHAHAPGRRLTIKPAQTQSPAPDPPLCSCRCPVRSCSEPKNQPCLQNWRTVWRL</sequence>
<dbReference type="Proteomes" id="UP001497482">
    <property type="component" value="Chromosome 16"/>
</dbReference>
<evidence type="ECO:0000313" key="1">
    <source>
        <dbReference type="EMBL" id="CAL1584918.1"/>
    </source>
</evidence>
<evidence type="ECO:0000313" key="2">
    <source>
        <dbReference type="Proteomes" id="UP001497482"/>
    </source>
</evidence>
<proteinExistence type="predicted"/>